<accession>A0A076YLE5</accession>
<keyword evidence="3" id="KW-1035">Host cytoplasm</keyword>
<dbReference type="InterPro" id="IPR002196">
    <property type="entry name" value="Glyco_hydro_24"/>
</dbReference>
<protein>
    <recommendedName>
        <fullName evidence="4">Lysozyme</fullName>
        <ecNumber evidence="4">3.2.1.17</ecNumber>
    </recommendedName>
</protein>
<dbReference type="OrthoDB" id="18172at10239"/>
<evidence type="ECO:0000313" key="5">
    <source>
        <dbReference type="EMBL" id="AIK68770.1"/>
    </source>
</evidence>
<dbReference type="EMBL" id="KM233151">
    <property type="protein sequence ID" value="AIK68770.1"/>
    <property type="molecule type" value="Genomic_DNA"/>
</dbReference>
<dbReference type="InterPro" id="IPR023347">
    <property type="entry name" value="Lysozyme_dom_sf"/>
</dbReference>
<sequence length="163" mass="18247">MRFSDNGLRFTAAWETFIPVPYFATKKEQARGLYTWGYGHTGTNPPRSITRAEALELLKRDVAYAEDWVNKYAHKSINQAQFDALVDLVINAGPGPIVPDDVANDFDDAVRLGDWAKVRATLPLFRKQGGEVLKGLVRRAIGRQALFDGKQWDVAERIGRNAA</sequence>
<gene>
    <name evidence="5" type="ORF">EK99P-1_0058</name>
</gene>
<evidence type="ECO:0000256" key="4">
    <source>
        <dbReference type="RuleBase" id="RU003788"/>
    </source>
</evidence>
<dbReference type="GO" id="GO:0016998">
    <property type="term" value="P:cell wall macromolecule catabolic process"/>
    <property type="evidence" value="ECO:0007669"/>
    <property type="project" value="InterPro"/>
</dbReference>
<keyword evidence="4" id="KW-0326">Glycosidase</keyword>
<dbReference type="Gene3D" id="1.10.530.40">
    <property type="match status" value="1"/>
</dbReference>
<keyword evidence="4" id="KW-0378">Hydrolase</keyword>
<dbReference type="GO" id="GO:0031640">
    <property type="term" value="P:killing of cells of another organism"/>
    <property type="evidence" value="ECO:0007669"/>
    <property type="project" value="UniProtKB-KW"/>
</dbReference>
<dbReference type="Pfam" id="PF00959">
    <property type="entry name" value="Phage_lysozyme"/>
    <property type="match status" value="1"/>
</dbReference>
<evidence type="ECO:0000256" key="2">
    <source>
        <dbReference type="ARBA" id="ARBA00022638"/>
    </source>
</evidence>
<dbReference type="CDD" id="cd00737">
    <property type="entry name" value="lyz_endolysin_autolysin"/>
    <property type="match status" value="1"/>
</dbReference>
<dbReference type="Proteomes" id="UP000202235">
    <property type="component" value="Segment"/>
</dbReference>
<keyword evidence="2 4" id="KW-0081">Bacteriolytic enzyme</keyword>
<proteinExistence type="inferred from homology"/>
<dbReference type="KEGG" id="vg:20284472"/>
<comment type="catalytic activity">
    <reaction evidence="4">
        <text>Hydrolysis of (1-&gt;4)-beta-linkages between N-acetylmuramic acid and N-acetyl-D-glucosamine residues in a peptidoglycan and between N-acetyl-D-glucosamine residues in chitodextrins.</text>
        <dbReference type="EC" id="3.2.1.17"/>
    </reaction>
</comment>
<dbReference type="GO" id="GO:0042742">
    <property type="term" value="P:defense response to bacterium"/>
    <property type="evidence" value="ECO:0007669"/>
    <property type="project" value="UniProtKB-KW"/>
</dbReference>
<dbReference type="SMR" id="A0A076YLE5"/>
<comment type="similarity">
    <text evidence="4">Belongs to the glycosyl hydrolase 24 family.</text>
</comment>
<dbReference type="RefSeq" id="YP_009055336.1">
    <property type="nucleotide sequence ID" value="NC_024783.1"/>
</dbReference>
<dbReference type="GeneID" id="20284472"/>
<keyword evidence="6" id="KW-1185">Reference proteome</keyword>
<evidence type="ECO:0000256" key="1">
    <source>
        <dbReference type="ARBA" id="ARBA00022529"/>
    </source>
</evidence>
<dbReference type="EC" id="3.2.1.17" evidence="4"/>
<dbReference type="InterPro" id="IPR033907">
    <property type="entry name" value="Endolysin_autolysin"/>
</dbReference>
<organism evidence="5 6">
    <name type="scientific">Escherichia phage EK99P-1</name>
    <dbReference type="NCBI Taxonomy" id="1527514"/>
    <lineage>
        <taxon>Viruses</taxon>
        <taxon>Duplodnaviria</taxon>
        <taxon>Heunggongvirae</taxon>
        <taxon>Uroviricota</taxon>
        <taxon>Caudoviricetes</taxon>
        <taxon>Dhillonvirus</taxon>
        <taxon>Dhillonvirus EK99P1</taxon>
    </lineage>
</organism>
<evidence type="ECO:0000313" key="6">
    <source>
        <dbReference type="Proteomes" id="UP000202235"/>
    </source>
</evidence>
<keyword evidence="1 4" id="KW-0929">Antimicrobial</keyword>
<dbReference type="GO" id="GO:0003796">
    <property type="term" value="F:lysozyme activity"/>
    <property type="evidence" value="ECO:0007669"/>
    <property type="project" value="UniProtKB-EC"/>
</dbReference>
<dbReference type="SUPFAM" id="SSF53955">
    <property type="entry name" value="Lysozyme-like"/>
    <property type="match status" value="1"/>
</dbReference>
<dbReference type="InterPro" id="IPR023346">
    <property type="entry name" value="Lysozyme-like_dom_sf"/>
</dbReference>
<name>A0A076YLE5_9CAUD</name>
<evidence type="ECO:0000256" key="3">
    <source>
        <dbReference type="ARBA" id="ARBA00023200"/>
    </source>
</evidence>
<dbReference type="InterPro" id="IPR051018">
    <property type="entry name" value="Bacteriophage_GH24"/>
</dbReference>
<dbReference type="GO" id="GO:0009253">
    <property type="term" value="P:peptidoglycan catabolic process"/>
    <property type="evidence" value="ECO:0007669"/>
    <property type="project" value="InterPro"/>
</dbReference>
<dbReference type="PANTHER" id="PTHR38107">
    <property type="match status" value="1"/>
</dbReference>
<dbReference type="PANTHER" id="PTHR38107:SF3">
    <property type="entry name" value="LYSOZYME RRRD-RELATED"/>
    <property type="match status" value="1"/>
</dbReference>
<reference evidence="5 6" key="1">
    <citation type="submission" date="2014-07" db="EMBL/GenBank/DDBJ databases">
        <title>Virulent Bacteriophage Infecting Escherichia coli K99.</title>
        <authorList>
            <person name="Son J.S."/>
            <person name="Paik H.R."/>
            <person name="Park S.H."/>
            <person name="Kim B.K."/>
            <person name="Jun S.Y."/>
            <person name="Yoon S.J."/>
            <person name="Kang S.H."/>
        </authorList>
    </citation>
    <scope>NUCLEOTIDE SEQUENCE [LARGE SCALE GENOMIC DNA]</scope>
</reference>